<feature type="region of interest" description="Disordered" evidence="1">
    <location>
        <begin position="1"/>
        <end position="207"/>
    </location>
</feature>
<dbReference type="PROSITE" id="PS50853">
    <property type="entry name" value="FN3"/>
    <property type="match status" value="1"/>
</dbReference>
<proteinExistence type="predicted"/>
<gene>
    <name evidence="4" type="ORF">EHYA_00132</name>
</gene>
<keyword evidence="2" id="KW-0472">Membrane</keyword>
<dbReference type="InterPro" id="IPR003961">
    <property type="entry name" value="FN3_dom"/>
</dbReference>
<evidence type="ECO:0000313" key="5">
    <source>
        <dbReference type="Proteomes" id="UP000286931"/>
    </source>
</evidence>
<evidence type="ECO:0000256" key="1">
    <source>
        <dbReference type="SAM" id="MobiDB-lite"/>
    </source>
</evidence>
<feature type="compositionally biased region" description="Polar residues" evidence="1">
    <location>
        <begin position="388"/>
        <end position="400"/>
    </location>
</feature>
<feature type="domain" description="Fibronectin type-III" evidence="3">
    <location>
        <begin position="283"/>
        <end position="379"/>
    </location>
</feature>
<dbReference type="OrthoDB" id="9825893at2"/>
<comment type="caution">
    <text evidence="4">The sequence shown here is derived from an EMBL/GenBank/DDBJ whole genome shotgun (WGS) entry which is preliminary data.</text>
</comment>
<dbReference type="AlphaFoldDB" id="A0A401YD15"/>
<feature type="region of interest" description="Disordered" evidence="1">
    <location>
        <begin position="363"/>
        <end position="400"/>
    </location>
</feature>
<evidence type="ECO:0000259" key="3">
    <source>
        <dbReference type="PROSITE" id="PS50853"/>
    </source>
</evidence>
<sequence>MPPPENDEAARQAAVPAPEDIPATREQAPPAPDNNEAAPEPAVPVTASHGVDAARERAVPEVGGGEAAPGRTAPVVGDVGARSREFAAPTHEVEPSPVRFTTAKPVADAAESIPAPPPPPTAPPASEPEAAGDVPRSRWSTADPGETYAPLSRAMDPAAEHRPMPVGAWSTTPEPSGDAEPEPRSEVKTPLTLPISEPEPEPGPESTEAFGWDFQQASTEPHEWFPAPKRRPRWVVFVIAGLVVLVIASVGIMVLASRQEKPVAATPTAPPAPATMMAPDAAAPYRPQGVSVKSFEGRLLVSWKVPERTDLIVGYLVVAQSRDGAVQKTEVPRAGELTAVLAGPQVGVNSCVVVTTLVSGEPSMMMSRSDPVCPRPSPTRSGGPATGGSATPNESGGSRE</sequence>
<protein>
    <recommendedName>
        <fullName evidence="3">Fibronectin type-III domain-containing protein</fullName>
    </recommendedName>
</protein>
<name>A0A401YD15_9ACTN</name>
<feature type="compositionally biased region" description="Low complexity" evidence="1">
    <location>
        <begin position="33"/>
        <end position="47"/>
    </location>
</feature>
<organism evidence="4 5">
    <name type="scientific">Embleya hyalina</name>
    <dbReference type="NCBI Taxonomy" id="516124"/>
    <lineage>
        <taxon>Bacteria</taxon>
        <taxon>Bacillati</taxon>
        <taxon>Actinomycetota</taxon>
        <taxon>Actinomycetes</taxon>
        <taxon>Kitasatosporales</taxon>
        <taxon>Streptomycetaceae</taxon>
        <taxon>Embleya</taxon>
    </lineage>
</organism>
<keyword evidence="2" id="KW-1133">Transmembrane helix</keyword>
<dbReference type="EMBL" id="BIFH01000013">
    <property type="protein sequence ID" value="GCD92494.1"/>
    <property type="molecule type" value="Genomic_DNA"/>
</dbReference>
<keyword evidence="5" id="KW-1185">Reference proteome</keyword>
<dbReference type="Proteomes" id="UP000286931">
    <property type="component" value="Unassembled WGS sequence"/>
</dbReference>
<feature type="compositionally biased region" description="Pro residues" evidence="1">
    <location>
        <begin position="114"/>
        <end position="126"/>
    </location>
</feature>
<evidence type="ECO:0000256" key="2">
    <source>
        <dbReference type="SAM" id="Phobius"/>
    </source>
</evidence>
<keyword evidence="2" id="KW-0812">Transmembrane</keyword>
<reference evidence="4 5" key="1">
    <citation type="submission" date="2018-12" db="EMBL/GenBank/DDBJ databases">
        <title>Draft genome sequence of Embleya hyalina NBRC 13850T.</title>
        <authorList>
            <person name="Komaki H."/>
            <person name="Hosoyama A."/>
            <person name="Kimura A."/>
            <person name="Ichikawa N."/>
            <person name="Tamura T."/>
        </authorList>
    </citation>
    <scope>NUCLEOTIDE SEQUENCE [LARGE SCALE GENOMIC DNA]</scope>
    <source>
        <strain evidence="4 5">NBRC 13850</strain>
    </source>
</reference>
<accession>A0A401YD15</accession>
<evidence type="ECO:0000313" key="4">
    <source>
        <dbReference type="EMBL" id="GCD92494.1"/>
    </source>
</evidence>
<feature type="transmembrane region" description="Helical" evidence="2">
    <location>
        <begin position="234"/>
        <end position="256"/>
    </location>
</feature>